<evidence type="ECO:0000256" key="1">
    <source>
        <dbReference type="ARBA" id="ARBA00001182"/>
    </source>
</evidence>
<feature type="domain" description="SET" evidence="14">
    <location>
        <begin position="523"/>
        <end position="758"/>
    </location>
</feature>
<protein>
    <recommendedName>
        <fullName evidence="4 13">Protein disulfide-isomerase</fullName>
        <ecNumber evidence="4 13">5.3.4.1</ecNumber>
    </recommendedName>
</protein>
<dbReference type="CDD" id="cd02982">
    <property type="entry name" value="PDI_b'_family"/>
    <property type="match status" value="1"/>
</dbReference>
<dbReference type="GO" id="GO:0003756">
    <property type="term" value="F:protein disulfide isomerase activity"/>
    <property type="evidence" value="ECO:0007669"/>
    <property type="project" value="UniProtKB-EC"/>
</dbReference>
<keyword evidence="17" id="KW-1185">Reference proteome</keyword>
<comment type="catalytic activity">
    <reaction evidence="1 13">
        <text>Catalyzes the rearrangement of -S-S- bonds in proteins.</text>
        <dbReference type="EC" id="5.3.4.1"/>
    </reaction>
</comment>
<dbReference type="Pfam" id="PF00085">
    <property type="entry name" value="Thioredoxin"/>
    <property type="match status" value="2"/>
</dbReference>
<evidence type="ECO:0000256" key="8">
    <source>
        <dbReference type="ARBA" id="ARBA00023157"/>
    </source>
</evidence>
<gene>
    <name evidence="16" type="ORF">TCAL_09550</name>
</gene>
<keyword evidence="7" id="KW-0256">Endoplasmic reticulum</keyword>
<feature type="domain" description="Thioredoxin" evidence="15">
    <location>
        <begin position="1"/>
        <end position="135"/>
    </location>
</feature>
<evidence type="ECO:0000259" key="15">
    <source>
        <dbReference type="PROSITE" id="PS51352"/>
    </source>
</evidence>
<dbReference type="NCBIfam" id="TIGR01126">
    <property type="entry name" value="pdi_dom"/>
    <property type="match status" value="2"/>
</dbReference>
<dbReference type="CDD" id="cd02995">
    <property type="entry name" value="PDI_a_PDI_a'_C"/>
    <property type="match status" value="1"/>
</dbReference>
<keyword evidence="6" id="KW-0677">Repeat</keyword>
<evidence type="ECO:0000256" key="4">
    <source>
        <dbReference type="ARBA" id="ARBA00012723"/>
    </source>
</evidence>
<evidence type="ECO:0000256" key="11">
    <source>
        <dbReference type="PIRSR" id="PIRSR605792-51"/>
    </source>
</evidence>
<dbReference type="PRINTS" id="PR00421">
    <property type="entry name" value="THIOREDOXIN"/>
</dbReference>
<feature type="domain" description="Thioredoxin" evidence="15">
    <location>
        <begin position="334"/>
        <end position="475"/>
    </location>
</feature>
<dbReference type="CDD" id="cd02961">
    <property type="entry name" value="PDI_a_family"/>
    <property type="match status" value="1"/>
</dbReference>
<evidence type="ECO:0000313" key="17">
    <source>
        <dbReference type="Proteomes" id="UP000318571"/>
    </source>
</evidence>
<evidence type="ECO:0000256" key="7">
    <source>
        <dbReference type="ARBA" id="ARBA00022824"/>
    </source>
</evidence>
<dbReference type="CDD" id="cd20071">
    <property type="entry name" value="SET_SMYD"/>
    <property type="match status" value="1"/>
</dbReference>
<evidence type="ECO:0000256" key="10">
    <source>
        <dbReference type="ARBA" id="ARBA00023284"/>
    </source>
</evidence>
<dbReference type="FunFam" id="3.40.30.10:FF:000042">
    <property type="entry name" value="protein disulfide-isomerase A2"/>
    <property type="match status" value="1"/>
</dbReference>
<evidence type="ECO:0000256" key="2">
    <source>
        <dbReference type="ARBA" id="ARBA00004319"/>
    </source>
</evidence>
<keyword evidence="8 11" id="KW-1015">Disulfide bond</keyword>
<dbReference type="GO" id="GO:0005788">
    <property type="term" value="C:endoplasmic reticulum lumen"/>
    <property type="evidence" value="ECO:0007669"/>
    <property type="project" value="UniProtKB-SubCell"/>
</dbReference>
<dbReference type="GO" id="GO:0008170">
    <property type="term" value="F:N-methyltransferase activity"/>
    <property type="evidence" value="ECO:0007669"/>
    <property type="project" value="UniProtKB-ARBA"/>
</dbReference>
<keyword evidence="5 13" id="KW-0732">Signal</keyword>
<dbReference type="SUPFAM" id="SSF52833">
    <property type="entry name" value="Thioredoxin-like"/>
    <property type="match status" value="4"/>
</dbReference>
<dbReference type="Proteomes" id="UP000318571">
    <property type="component" value="Chromosome 7"/>
</dbReference>
<dbReference type="Gene3D" id="3.40.30.10">
    <property type="entry name" value="Glutaredoxin"/>
    <property type="match status" value="4"/>
</dbReference>
<dbReference type="PROSITE" id="PS00194">
    <property type="entry name" value="THIOREDOXIN_1"/>
    <property type="match status" value="2"/>
</dbReference>
<comment type="caution">
    <text evidence="16">The sequence shown here is derived from an EMBL/GenBank/DDBJ whole genome shotgun (WGS) entry which is preliminary data.</text>
</comment>
<feature type="disulfide bond" description="Redox-active" evidence="11">
    <location>
        <begin position="398"/>
        <end position="401"/>
    </location>
</feature>
<dbReference type="PROSITE" id="PS50280">
    <property type="entry name" value="SET"/>
    <property type="match status" value="1"/>
</dbReference>
<evidence type="ECO:0000256" key="3">
    <source>
        <dbReference type="ARBA" id="ARBA00006347"/>
    </source>
</evidence>
<dbReference type="EMBL" id="VCGU01000008">
    <property type="protein sequence ID" value="TRY71780.1"/>
    <property type="molecule type" value="Genomic_DNA"/>
</dbReference>
<comment type="similarity">
    <text evidence="3 12">Belongs to the protein disulfide isomerase family.</text>
</comment>
<dbReference type="InterPro" id="IPR046341">
    <property type="entry name" value="SET_dom_sf"/>
</dbReference>
<dbReference type="GO" id="GO:0034976">
    <property type="term" value="P:response to endoplasmic reticulum stress"/>
    <property type="evidence" value="ECO:0007669"/>
    <property type="project" value="TreeGrafter"/>
</dbReference>
<dbReference type="AlphaFoldDB" id="A0A553P2B1"/>
<evidence type="ECO:0000256" key="12">
    <source>
        <dbReference type="RuleBase" id="RU004208"/>
    </source>
</evidence>
<dbReference type="SUPFAM" id="SSF82199">
    <property type="entry name" value="SET domain"/>
    <property type="match status" value="1"/>
</dbReference>
<sequence>MHSSVALTVSFLLVWSGVVLAEDITKEEGVLVLTEKNFDSAVADKEYVLVEFYAPWCGHCKALAPEYAKAAGLLSEKDSNIKLGKVDATEEPKLAEKFEIRGYPTLKFFKSGKAVEYTGGRTADTIVAWVEKKTGPPAAALSDAAAAKAFKDENKVSIVGFFKDQASEAAKAFLEVASNMDDFKFGITSEEAVFGEYDITGDAVVLFKEFDEGRNDQTEDFSVETITAFVASNSLPLVVDFNHDTAQKIFSGEIKTHLLMFVSYKGDEYQKQVEIARSIAKDYKGQALFVTIDTDEEDHKRILEFFGMKEDELPGMRLIKLEEEMAKYKPEDGSLTEENIRTFVKDFMDGKLKQHLLSEEVPEDWDKEAVKVLVGKNFEEVAKNKDKDVLVEFYAPWCGHCKQLVPIWDQLGEKFKDNDNIVIAKMDSTANELEDIKIQGFPTIKMFKKGDNKVVDYNGERTLEGFTKFLESDGKEGAAFEGEESDEGAHDELGCVNLCQNCKSVAFCSREHYLAHHQRKYCFPFQFFTDSTLGTKTLIATRDIKPLELIFFEWNLVLGPNWSLNPIGNPSCLDCCKPVENSYKCGHCGLPVCNETCQIGSNHQLECQLWRTKPDLISSLWSESVELVTLAIMPTRLIQAKKFNPKVDNRTRYLYENRTLAEGSKSWNDIKAALTVLMREFVDSNEISEVDMTATLDLVRTCSLITTEDRERALFPIFSQFSHSCISNCKFVVYPNKTLAVLSKTIIKAGDELTISLVPALEPTWKRRAKLYRDHLIECSCRRCRDPRELGTYLSALICQRCSIPATHTTGTEVDEVGCILPINPLEHDTKWACPMHPQRELSNEQAQRLAIDLQRKLYAGGQITTIERLEEVIETFSRILHPNHALLMMVKRSLLNCYSQVPISTVGRKELQRMKELGKEQLTLLIKIDPGYPDWRGDVLRNYSTAELNLAKLDFEDKHITRPEFLLRVKKAMIFVQEGLQCTSCVRVDRSAHTQMSMDILGEEMSADSSYLSDASCSSTCFD</sequence>
<dbReference type="Gene3D" id="1.10.220.160">
    <property type="match status" value="1"/>
</dbReference>
<evidence type="ECO:0000256" key="6">
    <source>
        <dbReference type="ARBA" id="ARBA00022737"/>
    </source>
</evidence>
<dbReference type="GO" id="GO:0008276">
    <property type="term" value="F:protein methyltransferase activity"/>
    <property type="evidence" value="ECO:0007669"/>
    <property type="project" value="UniProtKB-ARBA"/>
</dbReference>
<proteinExistence type="inferred from homology"/>
<evidence type="ECO:0000259" key="14">
    <source>
        <dbReference type="PROSITE" id="PS50280"/>
    </source>
</evidence>
<dbReference type="InterPro" id="IPR005788">
    <property type="entry name" value="PDI_thioredoxin-like_dom"/>
</dbReference>
<evidence type="ECO:0000256" key="13">
    <source>
        <dbReference type="RuleBase" id="RU361130"/>
    </source>
</evidence>
<dbReference type="EC" id="5.3.4.1" evidence="4 13"/>
<reference evidence="16 17" key="1">
    <citation type="journal article" date="2018" name="Nat. Ecol. Evol.">
        <title>Genomic signatures of mitonuclear coevolution across populations of Tigriopus californicus.</title>
        <authorList>
            <person name="Barreto F.S."/>
            <person name="Watson E.T."/>
            <person name="Lima T.G."/>
            <person name="Willett C.S."/>
            <person name="Edmands S."/>
            <person name="Li W."/>
            <person name="Burton R.S."/>
        </authorList>
    </citation>
    <scope>NUCLEOTIDE SEQUENCE [LARGE SCALE GENOMIC DNA]</scope>
    <source>
        <strain evidence="16 17">San Diego</strain>
    </source>
</reference>
<dbReference type="FunFam" id="3.40.30.10:FF:000030">
    <property type="entry name" value="Protein disulfide-isomerase"/>
    <property type="match status" value="1"/>
</dbReference>
<name>A0A553P2B1_TIGCA</name>
<dbReference type="InterPro" id="IPR036249">
    <property type="entry name" value="Thioredoxin-like_sf"/>
</dbReference>
<dbReference type="CDD" id="cd02981">
    <property type="entry name" value="PDI_b_family"/>
    <property type="match status" value="1"/>
</dbReference>
<dbReference type="GO" id="GO:0008757">
    <property type="term" value="F:S-adenosylmethionine-dependent methyltransferase activity"/>
    <property type="evidence" value="ECO:0007669"/>
    <property type="project" value="UniProtKB-ARBA"/>
</dbReference>
<dbReference type="FunFam" id="3.40.30.10:FF:000023">
    <property type="entry name" value="Protein disulfide-isomerase"/>
    <property type="match status" value="1"/>
</dbReference>
<evidence type="ECO:0000256" key="9">
    <source>
        <dbReference type="ARBA" id="ARBA00023235"/>
    </source>
</evidence>
<evidence type="ECO:0000256" key="5">
    <source>
        <dbReference type="ARBA" id="ARBA00022729"/>
    </source>
</evidence>
<dbReference type="GO" id="GO:0006457">
    <property type="term" value="P:protein folding"/>
    <property type="evidence" value="ECO:0007669"/>
    <property type="project" value="TreeGrafter"/>
</dbReference>
<dbReference type="PANTHER" id="PTHR18929">
    <property type="entry name" value="PROTEIN DISULFIDE ISOMERASE"/>
    <property type="match status" value="1"/>
</dbReference>
<organism evidence="16 17">
    <name type="scientific">Tigriopus californicus</name>
    <name type="common">Marine copepod</name>
    <dbReference type="NCBI Taxonomy" id="6832"/>
    <lineage>
        <taxon>Eukaryota</taxon>
        <taxon>Metazoa</taxon>
        <taxon>Ecdysozoa</taxon>
        <taxon>Arthropoda</taxon>
        <taxon>Crustacea</taxon>
        <taxon>Multicrustacea</taxon>
        <taxon>Hexanauplia</taxon>
        <taxon>Copepoda</taxon>
        <taxon>Harpacticoida</taxon>
        <taxon>Harpacticidae</taxon>
        <taxon>Tigriopus</taxon>
    </lineage>
</organism>
<comment type="subcellular location">
    <subcellularLocation>
        <location evidence="2">Endoplasmic reticulum lumen</location>
    </subcellularLocation>
</comment>
<accession>A0A553P2B1</accession>
<evidence type="ECO:0000313" key="16">
    <source>
        <dbReference type="EMBL" id="TRY71780.1"/>
    </source>
</evidence>
<feature type="chain" id="PRO_5022271511" description="Protein disulfide-isomerase" evidence="13">
    <location>
        <begin position="22"/>
        <end position="1024"/>
    </location>
</feature>
<dbReference type="InterPro" id="IPR013766">
    <property type="entry name" value="Thioredoxin_domain"/>
</dbReference>
<dbReference type="InterPro" id="IPR017937">
    <property type="entry name" value="Thioredoxin_CS"/>
</dbReference>
<dbReference type="InterPro" id="IPR005792">
    <property type="entry name" value="Prot_disulphide_isomerase"/>
</dbReference>
<dbReference type="Pfam" id="PF13848">
    <property type="entry name" value="Thioredoxin_6"/>
    <property type="match status" value="1"/>
</dbReference>
<dbReference type="Gene3D" id="2.170.270.10">
    <property type="entry name" value="SET domain"/>
    <property type="match status" value="1"/>
</dbReference>
<keyword evidence="10 11" id="KW-0676">Redox-active center</keyword>
<feature type="disulfide bond" description="Redox-active" evidence="11">
    <location>
        <begin position="57"/>
        <end position="60"/>
    </location>
</feature>
<dbReference type="NCBIfam" id="TIGR01130">
    <property type="entry name" value="ER_PDI_fam"/>
    <property type="match status" value="1"/>
</dbReference>
<dbReference type="FunFam" id="3.40.30.10:FF:000027">
    <property type="entry name" value="protein disulfide-isomerase A2"/>
    <property type="match status" value="1"/>
</dbReference>
<dbReference type="PROSITE" id="PS51352">
    <property type="entry name" value="THIOREDOXIN_2"/>
    <property type="match status" value="2"/>
</dbReference>
<dbReference type="PANTHER" id="PTHR18929:SF240">
    <property type="entry name" value="PROTEIN DISULFIDE-ISOMERASE"/>
    <property type="match status" value="1"/>
</dbReference>
<feature type="signal peptide" evidence="13">
    <location>
        <begin position="1"/>
        <end position="21"/>
    </location>
</feature>
<dbReference type="STRING" id="6832.A0A553P2B1"/>
<dbReference type="InterPro" id="IPR001214">
    <property type="entry name" value="SET_dom"/>
</dbReference>
<keyword evidence="9 13" id="KW-0413">Isomerase</keyword>
<dbReference type="Gene3D" id="6.10.140.2220">
    <property type="match status" value="1"/>
</dbReference>